<protein>
    <submittedName>
        <fullName evidence="2">Glycerophosphoryl diester phosphodiesterase</fullName>
        <ecNumber evidence="2">3.1.4.46</ecNumber>
    </submittedName>
</protein>
<keyword evidence="2" id="KW-0378">Hydrolase</keyword>
<dbReference type="Pfam" id="PF03009">
    <property type="entry name" value="GDPD"/>
    <property type="match status" value="1"/>
</dbReference>
<gene>
    <name evidence="2" type="primary">yqiK</name>
    <name evidence="2" type="ORF">NOCA270057</name>
</gene>
<sequence length="271" mass="29801">MSVLNALVTPPLTGCAYLDDPGPVLAFAHRGGARHSEIDGLENTLTAFRHAVGLGYRYLETDVHVTSDGVLLAFHDDVLDRVTDQVGAIATLSFAKVRRAVIGGRETVPTMADVLDACPDARFNIDLKSDAAVRPLVDLLRERGLEDEVLVGSWGLRRLQRFRRLTGGRIATSAAPVEVVLFVLLPGRIADLLTRGRVSALQIPHRFGLVTLAAPWFIRRVHAAGKHVHVWTIDDADEMDLLLDRGVDGLMTDRTDILKAVLQRRSLWREA</sequence>
<dbReference type="EC" id="3.1.4.46" evidence="2"/>
<dbReference type="EMBL" id="CZKA01000067">
    <property type="protein sequence ID" value="CUR60057.1"/>
    <property type="molecule type" value="Genomic_DNA"/>
</dbReference>
<dbReference type="PROSITE" id="PS51704">
    <property type="entry name" value="GP_PDE"/>
    <property type="match status" value="1"/>
</dbReference>
<accession>A0A2P2CDM8</accession>
<reference evidence="2" key="1">
    <citation type="submission" date="2015-08" db="EMBL/GenBank/DDBJ databases">
        <authorList>
            <person name="Babu N.S."/>
            <person name="Beckwith C.J."/>
            <person name="Beseler K.G."/>
            <person name="Brison A."/>
            <person name="Carone J.V."/>
            <person name="Caskin T.P."/>
            <person name="Diamond M."/>
            <person name="Durham M.E."/>
            <person name="Foxe J.M."/>
            <person name="Go M."/>
            <person name="Henderson B.A."/>
            <person name="Jones I.B."/>
            <person name="McGettigan J.A."/>
            <person name="Micheletti S.J."/>
            <person name="Nasrallah M.E."/>
            <person name="Ortiz D."/>
            <person name="Piller C.R."/>
            <person name="Privatt S.R."/>
            <person name="Schneider S.L."/>
            <person name="Sharp S."/>
            <person name="Smith T.C."/>
            <person name="Stanton J.D."/>
            <person name="Ullery H.E."/>
            <person name="Wilson R.J."/>
            <person name="Serrano M.G."/>
            <person name="Buck G."/>
            <person name="Lee V."/>
            <person name="Wang Y."/>
            <person name="Carvalho R."/>
            <person name="Voegtly L."/>
            <person name="Shi R."/>
            <person name="Duckworth R."/>
            <person name="Johnson A."/>
            <person name="Loviza R."/>
            <person name="Walstead R."/>
            <person name="Shah Z."/>
            <person name="Kiflezghi M."/>
            <person name="Wade K."/>
            <person name="Ball S.L."/>
            <person name="Bradley K.W."/>
            <person name="Asai D.J."/>
            <person name="Bowman C.A."/>
            <person name="Russell D.A."/>
            <person name="Pope W.H."/>
            <person name="Jacobs-Sera D."/>
            <person name="Hendrix R.W."/>
            <person name="Hatfull G.F."/>
        </authorList>
    </citation>
    <scope>NUCLEOTIDE SEQUENCE</scope>
</reference>
<feature type="domain" description="GP-PDE" evidence="1">
    <location>
        <begin position="24"/>
        <end position="262"/>
    </location>
</feature>
<evidence type="ECO:0000313" key="2">
    <source>
        <dbReference type="EMBL" id="CUR60057.1"/>
    </source>
</evidence>
<dbReference type="PANTHER" id="PTHR43805:SF1">
    <property type="entry name" value="GP-PDE DOMAIN-CONTAINING PROTEIN"/>
    <property type="match status" value="1"/>
</dbReference>
<evidence type="ECO:0000259" key="1">
    <source>
        <dbReference type="PROSITE" id="PS51704"/>
    </source>
</evidence>
<dbReference type="Gene3D" id="3.20.20.190">
    <property type="entry name" value="Phosphatidylinositol (PI) phosphodiesterase"/>
    <property type="match status" value="1"/>
</dbReference>
<dbReference type="PANTHER" id="PTHR43805">
    <property type="entry name" value="GLYCEROPHOSPHORYL DIESTER PHOSPHODIESTERASE"/>
    <property type="match status" value="1"/>
</dbReference>
<name>A0A2P2CDM8_9ZZZZ</name>
<dbReference type="SUPFAM" id="SSF51695">
    <property type="entry name" value="PLC-like phosphodiesterases"/>
    <property type="match status" value="1"/>
</dbReference>
<dbReference type="GO" id="GO:0008889">
    <property type="term" value="F:glycerophosphodiester phosphodiesterase activity"/>
    <property type="evidence" value="ECO:0007669"/>
    <property type="project" value="UniProtKB-EC"/>
</dbReference>
<dbReference type="InterPro" id="IPR017946">
    <property type="entry name" value="PLC-like_Pdiesterase_TIM-brl"/>
</dbReference>
<dbReference type="GO" id="GO:0006629">
    <property type="term" value="P:lipid metabolic process"/>
    <property type="evidence" value="ECO:0007669"/>
    <property type="project" value="InterPro"/>
</dbReference>
<dbReference type="InterPro" id="IPR030395">
    <property type="entry name" value="GP_PDE_dom"/>
</dbReference>
<proteinExistence type="predicted"/>
<organism evidence="2">
    <name type="scientific">metagenome</name>
    <dbReference type="NCBI Taxonomy" id="256318"/>
    <lineage>
        <taxon>unclassified sequences</taxon>
        <taxon>metagenomes</taxon>
    </lineage>
</organism>
<dbReference type="AlphaFoldDB" id="A0A2P2CDM8"/>